<dbReference type="InterPro" id="IPR036236">
    <property type="entry name" value="Znf_C2H2_sf"/>
</dbReference>
<evidence type="ECO:0000256" key="3">
    <source>
        <dbReference type="ARBA" id="ARBA00022771"/>
    </source>
</evidence>
<dbReference type="InterPro" id="IPR013087">
    <property type="entry name" value="Znf_C2H2_type"/>
</dbReference>
<feature type="non-terminal residue" evidence="9">
    <location>
        <position position="324"/>
    </location>
</feature>
<evidence type="ECO:0000256" key="4">
    <source>
        <dbReference type="ARBA" id="ARBA00022833"/>
    </source>
</evidence>
<comment type="subcellular location">
    <subcellularLocation>
        <location evidence="1">Nucleus</location>
    </subcellularLocation>
</comment>
<dbReference type="SUPFAM" id="SSF57667">
    <property type="entry name" value="beta-beta-alpha zinc fingers"/>
    <property type="match status" value="1"/>
</dbReference>
<sequence length="324" mass="34100">MVMSVASSSTSLESVMNTGEKDKSKSPHLSHELPSASTESQNSRALAEVNNDDDDDVNQPDIALDLSLGIRSSCCDGGSAGLGEEIDLMKNGEDGPQEGGCGGEASRTVGESTGSAQGGSSEARIYPCLFCSRKFYSSQALGGHQNAHKKERTAARRAQRSHMNIQQRFCSLAPSPPIFAPEFAPNSSILNRSLCIRAHSATIQGGVGGALGGVSGGGGVGKGIDGWVRPLVGNQPNVARYFPADLTGKIDCRGGAPHYGLNRGYGFPEEEMGFVKWPGSFRHAVEPRGDGSGSSQKRVRNEDARFSDTGLVLPTDDQKLDLSL</sequence>
<dbReference type="GO" id="GO:0005634">
    <property type="term" value="C:nucleus"/>
    <property type="evidence" value="ECO:0007669"/>
    <property type="project" value="UniProtKB-SubCell"/>
</dbReference>
<evidence type="ECO:0000256" key="6">
    <source>
        <dbReference type="PROSITE-ProRule" id="PRU00042"/>
    </source>
</evidence>
<proteinExistence type="predicted"/>
<feature type="compositionally biased region" description="Polar residues" evidence="7">
    <location>
        <begin position="109"/>
        <end position="120"/>
    </location>
</feature>
<dbReference type="PROSITE" id="PS00028">
    <property type="entry name" value="ZINC_FINGER_C2H2_1"/>
    <property type="match status" value="1"/>
</dbReference>
<protein>
    <recommendedName>
        <fullName evidence="8">C2H2-type domain-containing protein</fullName>
    </recommendedName>
</protein>
<feature type="region of interest" description="Disordered" evidence="7">
    <location>
        <begin position="1"/>
        <end position="60"/>
    </location>
</feature>
<dbReference type="EMBL" id="JAHRHJ020000002">
    <property type="protein sequence ID" value="KAH9325398.1"/>
    <property type="molecule type" value="Genomic_DNA"/>
</dbReference>
<keyword evidence="3 6" id="KW-0863">Zinc-finger</keyword>
<dbReference type="Proteomes" id="UP000824469">
    <property type="component" value="Unassembled WGS sequence"/>
</dbReference>
<accession>A0AA38LHR8</accession>
<name>A0AA38LHR8_TAXCH</name>
<keyword evidence="2" id="KW-0479">Metal-binding</keyword>
<keyword evidence="10" id="KW-1185">Reference proteome</keyword>
<organism evidence="9 10">
    <name type="scientific">Taxus chinensis</name>
    <name type="common">Chinese yew</name>
    <name type="synonym">Taxus wallichiana var. chinensis</name>
    <dbReference type="NCBI Taxonomy" id="29808"/>
    <lineage>
        <taxon>Eukaryota</taxon>
        <taxon>Viridiplantae</taxon>
        <taxon>Streptophyta</taxon>
        <taxon>Embryophyta</taxon>
        <taxon>Tracheophyta</taxon>
        <taxon>Spermatophyta</taxon>
        <taxon>Pinopsida</taxon>
        <taxon>Pinidae</taxon>
        <taxon>Conifers II</taxon>
        <taxon>Cupressales</taxon>
        <taxon>Taxaceae</taxon>
        <taxon>Taxus</taxon>
    </lineage>
</organism>
<dbReference type="PROSITE" id="PS50157">
    <property type="entry name" value="ZINC_FINGER_C2H2_2"/>
    <property type="match status" value="1"/>
</dbReference>
<feature type="domain" description="C2H2-type" evidence="8">
    <location>
        <begin position="126"/>
        <end position="153"/>
    </location>
</feature>
<evidence type="ECO:0000313" key="9">
    <source>
        <dbReference type="EMBL" id="KAH9325398.1"/>
    </source>
</evidence>
<feature type="compositionally biased region" description="Polar residues" evidence="7">
    <location>
        <begin position="35"/>
        <end position="44"/>
    </location>
</feature>
<reference evidence="9 10" key="1">
    <citation type="journal article" date="2021" name="Nat. Plants">
        <title>The Taxus genome provides insights into paclitaxel biosynthesis.</title>
        <authorList>
            <person name="Xiong X."/>
            <person name="Gou J."/>
            <person name="Liao Q."/>
            <person name="Li Y."/>
            <person name="Zhou Q."/>
            <person name="Bi G."/>
            <person name="Li C."/>
            <person name="Du R."/>
            <person name="Wang X."/>
            <person name="Sun T."/>
            <person name="Guo L."/>
            <person name="Liang H."/>
            <person name="Lu P."/>
            <person name="Wu Y."/>
            <person name="Zhang Z."/>
            <person name="Ro D.K."/>
            <person name="Shang Y."/>
            <person name="Huang S."/>
            <person name="Yan J."/>
        </authorList>
    </citation>
    <scope>NUCLEOTIDE SEQUENCE [LARGE SCALE GENOMIC DNA]</scope>
    <source>
        <strain evidence="9">Ta-2019</strain>
    </source>
</reference>
<dbReference type="OMA" id="QCRDESH"/>
<dbReference type="InterPro" id="IPR044246">
    <property type="entry name" value="ZFP3-like"/>
</dbReference>
<evidence type="ECO:0000256" key="1">
    <source>
        <dbReference type="ARBA" id="ARBA00004123"/>
    </source>
</evidence>
<evidence type="ECO:0000259" key="8">
    <source>
        <dbReference type="PROSITE" id="PS50157"/>
    </source>
</evidence>
<feature type="region of interest" description="Disordered" evidence="7">
    <location>
        <begin position="85"/>
        <end position="120"/>
    </location>
</feature>
<comment type="caution">
    <text evidence="9">The sequence shown here is derived from an EMBL/GenBank/DDBJ whole genome shotgun (WGS) entry which is preliminary data.</text>
</comment>
<evidence type="ECO:0000313" key="10">
    <source>
        <dbReference type="Proteomes" id="UP000824469"/>
    </source>
</evidence>
<dbReference type="Gene3D" id="3.30.160.60">
    <property type="entry name" value="Classic Zinc Finger"/>
    <property type="match status" value="1"/>
</dbReference>
<feature type="region of interest" description="Disordered" evidence="7">
    <location>
        <begin position="285"/>
        <end position="324"/>
    </location>
</feature>
<dbReference type="PANTHER" id="PTHR47287">
    <property type="entry name" value="C2H2 AND C2HC ZINC FINGERS SUPERFAMILY PROTEIN"/>
    <property type="match status" value="1"/>
</dbReference>
<dbReference type="GO" id="GO:0008270">
    <property type="term" value="F:zinc ion binding"/>
    <property type="evidence" value="ECO:0007669"/>
    <property type="project" value="UniProtKB-KW"/>
</dbReference>
<feature type="compositionally biased region" description="Basic and acidic residues" evidence="7">
    <location>
        <begin position="19"/>
        <end position="31"/>
    </location>
</feature>
<evidence type="ECO:0000256" key="7">
    <source>
        <dbReference type="SAM" id="MobiDB-lite"/>
    </source>
</evidence>
<gene>
    <name evidence="9" type="ORF">KI387_005576</name>
</gene>
<dbReference type="AlphaFoldDB" id="A0AA38LHR8"/>
<keyword evidence="4" id="KW-0862">Zinc</keyword>
<evidence type="ECO:0000256" key="5">
    <source>
        <dbReference type="ARBA" id="ARBA00023242"/>
    </source>
</evidence>
<dbReference type="GO" id="GO:0009788">
    <property type="term" value="P:negative regulation of abscisic acid-activated signaling pathway"/>
    <property type="evidence" value="ECO:0007669"/>
    <property type="project" value="InterPro"/>
</dbReference>
<feature type="compositionally biased region" description="Low complexity" evidence="7">
    <location>
        <begin position="1"/>
        <end position="16"/>
    </location>
</feature>
<dbReference type="PANTHER" id="PTHR47287:SF15">
    <property type="entry name" value="ZINC FINGER PROTEIN 3-LIKE"/>
    <property type="match status" value="1"/>
</dbReference>
<evidence type="ECO:0000256" key="2">
    <source>
        <dbReference type="ARBA" id="ARBA00022723"/>
    </source>
</evidence>
<keyword evidence="5" id="KW-0539">Nucleus</keyword>